<dbReference type="InterPro" id="IPR045170">
    <property type="entry name" value="MTOX"/>
</dbReference>
<gene>
    <name evidence="6" type="ORF">LR394_10735</name>
</gene>
<keyword evidence="2" id="KW-0285">Flavoprotein</keyword>
<dbReference type="GO" id="GO:0008115">
    <property type="term" value="F:sarcosine oxidase activity"/>
    <property type="evidence" value="ECO:0007669"/>
    <property type="project" value="TreeGrafter"/>
</dbReference>
<dbReference type="InterPro" id="IPR036188">
    <property type="entry name" value="FAD/NAD-bd_sf"/>
</dbReference>
<dbReference type="Proteomes" id="UP001138997">
    <property type="component" value="Unassembled WGS sequence"/>
</dbReference>
<protein>
    <submittedName>
        <fullName evidence="6">FAD-dependent oxidoreductase</fullName>
    </submittedName>
</protein>
<reference evidence="6" key="1">
    <citation type="submission" date="2021-11" db="EMBL/GenBank/DDBJ databases">
        <title>Streptomyces corallinus and Kineosporia corallina sp. nov., two new coral-derived marine actinobacteria.</title>
        <authorList>
            <person name="Buangrab K."/>
            <person name="Sutthacheep M."/>
            <person name="Yeemin T."/>
            <person name="Harunari E."/>
            <person name="Igarashi Y."/>
            <person name="Sripreechasak P."/>
            <person name="Kanchanasin P."/>
            <person name="Tanasupawat S."/>
            <person name="Phongsopitanun W."/>
        </authorList>
    </citation>
    <scope>NUCLEOTIDE SEQUENCE</scope>
    <source>
        <strain evidence="6">JCM 31032</strain>
    </source>
</reference>
<dbReference type="Gene3D" id="3.50.50.60">
    <property type="entry name" value="FAD/NAD(P)-binding domain"/>
    <property type="match status" value="1"/>
</dbReference>
<keyword evidence="7" id="KW-1185">Reference proteome</keyword>
<dbReference type="PANTHER" id="PTHR10961:SF7">
    <property type="entry name" value="FAD DEPENDENT OXIDOREDUCTASE DOMAIN-CONTAINING PROTEIN"/>
    <property type="match status" value="1"/>
</dbReference>
<name>A0A9X1NAH8_9ACTN</name>
<dbReference type="PANTHER" id="PTHR10961">
    <property type="entry name" value="PEROXISOMAL SARCOSINE OXIDASE"/>
    <property type="match status" value="1"/>
</dbReference>
<keyword evidence="4" id="KW-0560">Oxidoreductase</keyword>
<dbReference type="RefSeq" id="WP_231440550.1">
    <property type="nucleotide sequence ID" value="NZ_JAJOMB010000004.1"/>
</dbReference>
<dbReference type="EMBL" id="JAJOMB010000004">
    <property type="protein sequence ID" value="MCD5311377.1"/>
    <property type="molecule type" value="Genomic_DNA"/>
</dbReference>
<evidence type="ECO:0000259" key="5">
    <source>
        <dbReference type="Pfam" id="PF01266"/>
    </source>
</evidence>
<dbReference type="Pfam" id="PF01266">
    <property type="entry name" value="DAO"/>
    <property type="match status" value="1"/>
</dbReference>
<evidence type="ECO:0000313" key="7">
    <source>
        <dbReference type="Proteomes" id="UP001138997"/>
    </source>
</evidence>
<comment type="caution">
    <text evidence="6">The sequence shown here is derived from an EMBL/GenBank/DDBJ whole genome shotgun (WGS) entry which is preliminary data.</text>
</comment>
<dbReference type="AlphaFoldDB" id="A0A9X1NAH8"/>
<evidence type="ECO:0000256" key="4">
    <source>
        <dbReference type="ARBA" id="ARBA00023002"/>
    </source>
</evidence>
<evidence type="ECO:0000256" key="3">
    <source>
        <dbReference type="ARBA" id="ARBA00022827"/>
    </source>
</evidence>
<dbReference type="InterPro" id="IPR006076">
    <property type="entry name" value="FAD-dep_OxRdtase"/>
</dbReference>
<feature type="domain" description="FAD dependent oxidoreductase" evidence="5">
    <location>
        <begin position="10"/>
        <end position="366"/>
    </location>
</feature>
<sequence length="387" mass="41734">MTNEPDDVLDLLVIGGGVMGLFTAYQASRNRSRVAVIEVGEIGDPATASFGRTRSYRRDYLEAGYTRFADEAIRLWSEFESATGADVLVRCGCMNVASKQITPDLENTYATLSSDVLRRLGIPVTSLDTDGIAAQYPNLKADLADLDPIGGLVDLRTVTATLQKSLAEAGVAVHQRTSTSTIAESDGYVRVTTSAGTFTTRSLVITAGHGTNDVLDLLPGNQLRVPITKDRPSEARYYTPPAETRHLYTSDRMPVIAYLDTGIYLHPIVEGVVDAVKIGFYNPPDMPRGTTSINSVGDFVEQCMPDLLGAESTPVTDVDGCDYDLVADDDFVLGAVPGFGNVFVGVGWRGTGYKYAPWVGRVLAELSCQEGTVYDVARFNPGRFVTT</sequence>
<evidence type="ECO:0000256" key="1">
    <source>
        <dbReference type="ARBA" id="ARBA00001974"/>
    </source>
</evidence>
<organism evidence="6 7">
    <name type="scientific">Kineosporia babensis</name>
    <dbReference type="NCBI Taxonomy" id="499548"/>
    <lineage>
        <taxon>Bacteria</taxon>
        <taxon>Bacillati</taxon>
        <taxon>Actinomycetota</taxon>
        <taxon>Actinomycetes</taxon>
        <taxon>Kineosporiales</taxon>
        <taxon>Kineosporiaceae</taxon>
        <taxon>Kineosporia</taxon>
    </lineage>
</organism>
<proteinExistence type="predicted"/>
<dbReference type="GO" id="GO:0050660">
    <property type="term" value="F:flavin adenine dinucleotide binding"/>
    <property type="evidence" value="ECO:0007669"/>
    <property type="project" value="InterPro"/>
</dbReference>
<keyword evidence="3" id="KW-0274">FAD</keyword>
<evidence type="ECO:0000313" key="6">
    <source>
        <dbReference type="EMBL" id="MCD5311377.1"/>
    </source>
</evidence>
<accession>A0A9X1NAH8</accession>
<dbReference type="SUPFAM" id="SSF51905">
    <property type="entry name" value="FAD/NAD(P)-binding domain"/>
    <property type="match status" value="1"/>
</dbReference>
<dbReference type="Gene3D" id="3.30.9.10">
    <property type="entry name" value="D-Amino Acid Oxidase, subunit A, domain 2"/>
    <property type="match status" value="1"/>
</dbReference>
<comment type="cofactor">
    <cofactor evidence="1">
        <name>FAD</name>
        <dbReference type="ChEBI" id="CHEBI:57692"/>
    </cofactor>
</comment>
<evidence type="ECO:0000256" key="2">
    <source>
        <dbReference type="ARBA" id="ARBA00022630"/>
    </source>
</evidence>